<dbReference type="Pfam" id="PF11452">
    <property type="entry name" value="DUF3000"/>
    <property type="match status" value="1"/>
</dbReference>
<proteinExistence type="predicted"/>
<dbReference type="EMBL" id="FUHU01000026">
    <property type="protein sequence ID" value="SJM57770.1"/>
    <property type="molecule type" value="Genomic_DNA"/>
</dbReference>
<evidence type="ECO:0000313" key="1">
    <source>
        <dbReference type="EMBL" id="SJM57770.1"/>
    </source>
</evidence>
<dbReference type="RefSeq" id="WP_234988456.1">
    <property type="nucleotide sequence ID" value="NZ_FUHU01000026.1"/>
</dbReference>
<evidence type="ECO:0000313" key="2">
    <source>
        <dbReference type="Proteomes" id="UP000195787"/>
    </source>
</evidence>
<dbReference type="InterPro" id="IPR021555">
    <property type="entry name" value="DUF3000"/>
</dbReference>
<gene>
    <name evidence="1" type="ORF">CZ674_05700</name>
</gene>
<organism evidence="1 2">
    <name type="scientific">Agrococcus casei LMG 22410</name>
    <dbReference type="NCBI Taxonomy" id="1255656"/>
    <lineage>
        <taxon>Bacteria</taxon>
        <taxon>Bacillati</taxon>
        <taxon>Actinomycetota</taxon>
        <taxon>Actinomycetes</taxon>
        <taxon>Micrococcales</taxon>
        <taxon>Microbacteriaceae</taxon>
        <taxon>Agrococcus</taxon>
    </lineage>
</organism>
<dbReference type="Proteomes" id="UP000195787">
    <property type="component" value="Unassembled WGS sequence"/>
</dbReference>
<protein>
    <submittedName>
        <fullName evidence="1">Uncharacterized protein Q1 colocalized with Q</fullName>
    </submittedName>
</protein>
<reference evidence="1 2" key="1">
    <citation type="submission" date="2017-02" db="EMBL/GenBank/DDBJ databases">
        <authorList>
            <person name="Peterson S.W."/>
        </authorList>
    </citation>
    <scope>NUCLEOTIDE SEQUENCE [LARGE SCALE GENOMIC DNA]</scope>
    <source>
        <strain evidence="1 2">LMG 22410</strain>
    </source>
</reference>
<name>A0A1R4FP09_9MICO</name>
<sequence>MDNSQDSSAEAPQRFLQAVEDLRQTDLRDELHIREIAPPNGIAPYAFAVAADIGEPPEGRDSELGTGRFIMMHDPEEPEAWGGAFRVVSFTQARQDPEIAADPFLAAVTWSWLVDALAGRGASYHSPSGTATKVISHGFGELEQHGEGAQIELRASWSPSDDALGAHLAAWSDLLCALAGVSDEGRS</sequence>
<dbReference type="GeneID" id="303172705"/>
<keyword evidence="2" id="KW-1185">Reference proteome</keyword>
<dbReference type="AlphaFoldDB" id="A0A1R4FP09"/>
<accession>A0A1R4FP09</accession>